<dbReference type="GO" id="GO:0022857">
    <property type="term" value="F:transmembrane transporter activity"/>
    <property type="evidence" value="ECO:0007669"/>
    <property type="project" value="InterPro"/>
</dbReference>
<comment type="caution">
    <text evidence="6">The sequence shown here is derived from an EMBL/GenBank/DDBJ whole genome shotgun (WGS) entry which is preliminary data.</text>
</comment>
<dbReference type="EMBL" id="CAJPWZ010000193">
    <property type="protein sequence ID" value="CAG2188027.1"/>
    <property type="molecule type" value="Genomic_DNA"/>
</dbReference>
<dbReference type="Pfam" id="PF07690">
    <property type="entry name" value="MFS_1"/>
    <property type="match status" value="1"/>
</dbReference>
<evidence type="ECO:0000256" key="1">
    <source>
        <dbReference type="ARBA" id="ARBA00004141"/>
    </source>
</evidence>
<accession>A0A8S3PWE5</accession>
<evidence type="ECO:0000313" key="7">
    <source>
        <dbReference type="Proteomes" id="UP000683360"/>
    </source>
</evidence>
<evidence type="ECO:0000256" key="4">
    <source>
        <dbReference type="ARBA" id="ARBA00023136"/>
    </source>
</evidence>
<organism evidence="6 7">
    <name type="scientific">Mytilus edulis</name>
    <name type="common">Blue mussel</name>
    <dbReference type="NCBI Taxonomy" id="6550"/>
    <lineage>
        <taxon>Eukaryota</taxon>
        <taxon>Metazoa</taxon>
        <taxon>Spiralia</taxon>
        <taxon>Lophotrochozoa</taxon>
        <taxon>Mollusca</taxon>
        <taxon>Bivalvia</taxon>
        <taxon>Autobranchia</taxon>
        <taxon>Pteriomorphia</taxon>
        <taxon>Mytilida</taxon>
        <taxon>Mytiloidea</taxon>
        <taxon>Mytilidae</taxon>
        <taxon>Mytilinae</taxon>
        <taxon>Mytilus</taxon>
    </lineage>
</organism>
<evidence type="ECO:0000256" key="3">
    <source>
        <dbReference type="ARBA" id="ARBA00022989"/>
    </source>
</evidence>
<feature type="transmembrane region" description="Helical" evidence="5">
    <location>
        <begin position="414"/>
        <end position="437"/>
    </location>
</feature>
<dbReference type="InterPro" id="IPR042567">
    <property type="entry name" value="SPIN/Ssty_sf"/>
</dbReference>
<feature type="transmembrane region" description="Helical" evidence="5">
    <location>
        <begin position="280"/>
        <end position="300"/>
    </location>
</feature>
<comment type="subcellular location">
    <subcellularLocation>
        <location evidence="1">Membrane</location>
        <topology evidence="1">Multi-pass membrane protein</topology>
    </subcellularLocation>
</comment>
<dbReference type="Proteomes" id="UP000683360">
    <property type="component" value="Unassembled WGS sequence"/>
</dbReference>
<dbReference type="OrthoDB" id="5987729at2759"/>
<evidence type="ECO:0000313" key="6">
    <source>
        <dbReference type="EMBL" id="CAG2188027.1"/>
    </source>
</evidence>
<keyword evidence="3 5" id="KW-1133">Transmembrane helix</keyword>
<dbReference type="InterPro" id="IPR036259">
    <property type="entry name" value="MFS_trans_sf"/>
</dbReference>
<dbReference type="SUPFAM" id="SSF103473">
    <property type="entry name" value="MFS general substrate transporter"/>
    <property type="match status" value="1"/>
</dbReference>
<keyword evidence="2 5" id="KW-0812">Transmembrane</keyword>
<feature type="transmembrane region" description="Helical" evidence="5">
    <location>
        <begin position="375"/>
        <end position="394"/>
    </location>
</feature>
<dbReference type="InterPro" id="IPR011701">
    <property type="entry name" value="MFS"/>
</dbReference>
<gene>
    <name evidence="6" type="ORF">MEDL_3467</name>
</gene>
<feature type="transmembrane region" description="Helical" evidence="5">
    <location>
        <begin position="246"/>
        <end position="268"/>
    </location>
</feature>
<feature type="transmembrane region" description="Helical" evidence="5">
    <location>
        <begin position="12"/>
        <end position="38"/>
    </location>
</feature>
<feature type="transmembrane region" description="Helical" evidence="5">
    <location>
        <begin position="110"/>
        <end position="132"/>
    </location>
</feature>
<dbReference type="GO" id="GO:0016020">
    <property type="term" value="C:membrane"/>
    <property type="evidence" value="ECO:0007669"/>
    <property type="project" value="UniProtKB-SubCell"/>
</dbReference>
<reference evidence="6" key="1">
    <citation type="submission" date="2021-03" db="EMBL/GenBank/DDBJ databases">
        <authorList>
            <person name="Bekaert M."/>
        </authorList>
    </citation>
    <scope>NUCLEOTIDE SEQUENCE</scope>
</reference>
<dbReference type="PANTHER" id="PTHR21576">
    <property type="entry name" value="UNCHARACTERIZED NODULIN-LIKE PROTEIN"/>
    <property type="match status" value="1"/>
</dbReference>
<feature type="transmembrane region" description="Helical" evidence="5">
    <location>
        <begin position="79"/>
        <end position="98"/>
    </location>
</feature>
<name>A0A8S3PWE5_MYTED</name>
<evidence type="ECO:0000256" key="5">
    <source>
        <dbReference type="SAM" id="Phobius"/>
    </source>
</evidence>
<dbReference type="PANTHER" id="PTHR21576:SF158">
    <property type="entry name" value="RIBOSOMAL RNA-PROCESSING PROTEIN 12-LIKE CONSERVED DOMAIN-CONTAINING PROTEIN"/>
    <property type="match status" value="1"/>
</dbReference>
<sequence>MHISSPIKSQKLRLWLSFVAGVIANALLGPSEIFYIYANELQVIFNVNKKQVEMFASIQTIGNGIGFVLCTFTDSLNPMCLLVVGFVFTLIGPTVLWVATLDQHMTNSYFIMFGFLCNGLSDSIQIIISQKIVAKNFSSSNRGIIMAVLSESISIGMLLFSIVYYIIPPKNHRFQQLMIFLFFFSVFVYIFCFLFLREVHSQTDYTNILHEDDNPEPNVSSLNEHSKDVILKKTFMQIIKDPNYQLLAWLSTLAFATGSVLKTNLTVLSQVSGLSSFDSYIFIFVPVFSSIGGIVVGLLSDKLRDSLTRLPFLLVGCVLQTLCSFINIFLVKNKALIVLSAFLTGTALGSSYALVSSVVSEMFHIDNYNRNYGMIKGAHAVTALLLQYLFGVFYDANVSDSELFCRGLHCTEMGYTMNTIISLLPVLLCVPGFPSWYNIKYAGDLAKYTYKLLEDYKKGDLRNCLNVELWIIIAYNNEHKFCKSSILLSKNNQLARIPVKREKTLSWLHKTSYIFNRLLKECEIFYTTKYPTMADSSYYQSIGKKMISKFPCLAFVDGTNKWGITFLEKTQKEDSVKEQTRHDFSKKVQKRYLVKDTASHDNFVLIVGYFRGGSTMTLDVLSTAENNFHVFEPINFLSFDTYENTAITFLNGSSRLLDKTIELPAVQADMLANWFNCRLSDINLSDLRSSNLQYHSPSNWRKTIQPDEVVEINKLCRTVFETLGYQEVSHKTLQDQNESLQRVPSVKHIFDEY</sequence>
<dbReference type="Gene3D" id="2.80.10.70">
    <property type="entry name" value="Spindlin/Ssty"/>
    <property type="match status" value="1"/>
</dbReference>
<proteinExistence type="predicted"/>
<feature type="transmembrane region" description="Helical" evidence="5">
    <location>
        <begin position="336"/>
        <end position="355"/>
    </location>
</feature>
<keyword evidence="7" id="KW-1185">Reference proteome</keyword>
<feature type="transmembrane region" description="Helical" evidence="5">
    <location>
        <begin position="54"/>
        <end position="72"/>
    </location>
</feature>
<dbReference type="AlphaFoldDB" id="A0A8S3PWE5"/>
<evidence type="ECO:0000256" key="2">
    <source>
        <dbReference type="ARBA" id="ARBA00022692"/>
    </source>
</evidence>
<feature type="transmembrane region" description="Helical" evidence="5">
    <location>
        <begin position="144"/>
        <end position="167"/>
    </location>
</feature>
<feature type="transmembrane region" description="Helical" evidence="5">
    <location>
        <begin position="179"/>
        <end position="196"/>
    </location>
</feature>
<protein>
    <submittedName>
        <fullName evidence="6">Uncharacterized protein</fullName>
    </submittedName>
</protein>
<feature type="transmembrane region" description="Helical" evidence="5">
    <location>
        <begin position="312"/>
        <end position="330"/>
    </location>
</feature>
<dbReference type="Gene3D" id="1.20.1250.20">
    <property type="entry name" value="MFS general substrate transporter like domains"/>
    <property type="match status" value="1"/>
</dbReference>
<keyword evidence="4 5" id="KW-0472">Membrane</keyword>